<keyword evidence="2" id="KW-1185">Reference proteome</keyword>
<dbReference type="AlphaFoldDB" id="A0A9P3LID0"/>
<dbReference type="Proteomes" id="UP000703269">
    <property type="component" value="Unassembled WGS sequence"/>
</dbReference>
<gene>
    <name evidence="1" type="ORF">PsYK624_124290</name>
</gene>
<evidence type="ECO:0000313" key="1">
    <source>
        <dbReference type="EMBL" id="GJE96235.1"/>
    </source>
</evidence>
<accession>A0A9P3LID0</accession>
<dbReference type="EMBL" id="BPQB01000057">
    <property type="protein sequence ID" value="GJE96235.1"/>
    <property type="molecule type" value="Genomic_DNA"/>
</dbReference>
<name>A0A9P3LID0_9APHY</name>
<reference evidence="1 2" key="1">
    <citation type="submission" date="2021-08" db="EMBL/GenBank/DDBJ databases">
        <title>Draft Genome Sequence of Phanerochaete sordida strain YK-624.</title>
        <authorList>
            <person name="Mori T."/>
            <person name="Dohra H."/>
            <person name="Suzuki T."/>
            <person name="Kawagishi H."/>
            <person name="Hirai H."/>
        </authorList>
    </citation>
    <scope>NUCLEOTIDE SEQUENCE [LARGE SCALE GENOMIC DNA]</scope>
    <source>
        <strain evidence="1 2">YK-624</strain>
    </source>
</reference>
<organism evidence="1 2">
    <name type="scientific">Phanerochaete sordida</name>
    <dbReference type="NCBI Taxonomy" id="48140"/>
    <lineage>
        <taxon>Eukaryota</taxon>
        <taxon>Fungi</taxon>
        <taxon>Dikarya</taxon>
        <taxon>Basidiomycota</taxon>
        <taxon>Agaricomycotina</taxon>
        <taxon>Agaricomycetes</taxon>
        <taxon>Polyporales</taxon>
        <taxon>Phanerochaetaceae</taxon>
        <taxon>Phanerochaete</taxon>
    </lineage>
</organism>
<protein>
    <submittedName>
        <fullName evidence="1">Uncharacterized protein</fullName>
    </submittedName>
</protein>
<proteinExistence type="predicted"/>
<sequence length="70" mass="8124">MARDLVGEGYRWADDGRGQARQPDFQAMSFAMRGELRAQPKHRRQAPFLERMSFSHGDRHSPICTVFQCQ</sequence>
<comment type="caution">
    <text evidence="1">The sequence shown here is derived from an EMBL/GenBank/DDBJ whole genome shotgun (WGS) entry which is preliminary data.</text>
</comment>
<evidence type="ECO:0000313" key="2">
    <source>
        <dbReference type="Proteomes" id="UP000703269"/>
    </source>
</evidence>